<accession>A0ABP0U342</accession>
<gene>
    <name evidence="6" type="ORF">CSSPTR1EN2_LOCUS10467</name>
</gene>
<dbReference type="SMART" id="SM00717">
    <property type="entry name" value="SANT"/>
    <property type="match status" value="2"/>
</dbReference>
<evidence type="ECO:0000259" key="5">
    <source>
        <dbReference type="PROSITE" id="PS51294"/>
    </source>
</evidence>
<comment type="subcellular location">
    <subcellularLocation>
        <location evidence="1">Nucleus</location>
    </subcellularLocation>
</comment>
<dbReference type="PROSITE" id="PS51294">
    <property type="entry name" value="HTH_MYB"/>
    <property type="match status" value="2"/>
</dbReference>
<dbReference type="PANTHER" id="PTHR47999">
    <property type="entry name" value="TRANSCRIPTION FACTOR MYB8-RELATED-RELATED"/>
    <property type="match status" value="1"/>
</dbReference>
<evidence type="ECO:0000313" key="6">
    <source>
        <dbReference type="EMBL" id="CAK9211053.1"/>
    </source>
</evidence>
<dbReference type="PROSITE" id="PS50090">
    <property type="entry name" value="MYB_LIKE"/>
    <property type="match status" value="2"/>
</dbReference>
<feature type="domain" description="HTH myb-type" evidence="5">
    <location>
        <begin position="62"/>
        <end position="116"/>
    </location>
</feature>
<keyword evidence="3" id="KW-0539">Nucleus</keyword>
<evidence type="ECO:0000256" key="3">
    <source>
        <dbReference type="ARBA" id="ARBA00023242"/>
    </source>
</evidence>
<evidence type="ECO:0000313" key="7">
    <source>
        <dbReference type="Proteomes" id="UP001497512"/>
    </source>
</evidence>
<dbReference type="PANTHER" id="PTHR47999:SF124">
    <property type="entry name" value="MYB TRANSCRIPTION FACTOR 42"/>
    <property type="match status" value="1"/>
</dbReference>
<reference evidence="6" key="1">
    <citation type="submission" date="2024-02" db="EMBL/GenBank/DDBJ databases">
        <authorList>
            <consortium name="ELIXIR-Norway"/>
            <consortium name="Elixir Norway"/>
        </authorList>
    </citation>
    <scope>NUCLEOTIDE SEQUENCE</scope>
</reference>
<name>A0ABP0U342_9BRYO</name>
<dbReference type="InterPro" id="IPR017930">
    <property type="entry name" value="Myb_dom"/>
</dbReference>
<proteinExistence type="predicted"/>
<evidence type="ECO:0000256" key="2">
    <source>
        <dbReference type="ARBA" id="ARBA00023125"/>
    </source>
</evidence>
<dbReference type="Pfam" id="PF00249">
    <property type="entry name" value="Myb_DNA-binding"/>
    <property type="match status" value="2"/>
</dbReference>
<evidence type="ECO:0000256" key="1">
    <source>
        <dbReference type="ARBA" id="ARBA00004123"/>
    </source>
</evidence>
<keyword evidence="7" id="KW-1185">Reference proteome</keyword>
<protein>
    <submittedName>
        <fullName evidence="6">Uncharacterized protein</fullName>
    </submittedName>
</protein>
<keyword evidence="2" id="KW-0238">DNA-binding</keyword>
<dbReference type="SUPFAM" id="SSF46689">
    <property type="entry name" value="Homeodomain-like"/>
    <property type="match status" value="1"/>
</dbReference>
<evidence type="ECO:0000259" key="4">
    <source>
        <dbReference type="PROSITE" id="PS50090"/>
    </source>
</evidence>
<sequence>MGRAPCCDKEGLNRGPWTEAEDAILSAYIKAHGEGSWRTLPKAAGLARCGKSCRLRWINYLRPDIKRGKISSDEDDLIITLHALLGNRWSLIAGRIPGRTDNEIKNYWNTHLKRKLKSMGLDPSARHKLPSFPFSSSGSTKFAQLENRSCDEAKENCNEQETTNSLNHISSSPMIADSLSNCADMMQVEPANHVPVLELGSISKCNTPSTCSSDFSTEGNNISTSAENSSSSGCDSTIELVHSEFTSGLCRNGLMGYKDSVTGGGNDDDNRSTSEEFGLDGYVCKFQMQFCSSICTKSWGDCRGIKKL</sequence>
<dbReference type="EMBL" id="OZ019910">
    <property type="protein sequence ID" value="CAK9211053.1"/>
    <property type="molecule type" value="Genomic_DNA"/>
</dbReference>
<feature type="domain" description="Myb-like" evidence="4">
    <location>
        <begin position="62"/>
        <end position="112"/>
    </location>
</feature>
<dbReference type="InterPro" id="IPR015495">
    <property type="entry name" value="Myb_TF_plants"/>
</dbReference>
<dbReference type="CDD" id="cd00167">
    <property type="entry name" value="SANT"/>
    <property type="match status" value="2"/>
</dbReference>
<feature type="domain" description="Myb-like" evidence="4">
    <location>
        <begin position="9"/>
        <end position="61"/>
    </location>
</feature>
<organism evidence="6 7">
    <name type="scientific">Sphagnum troendelagicum</name>
    <dbReference type="NCBI Taxonomy" id="128251"/>
    <lineage>
        <taxon>Eukaryota</taxon>
        <taxon>Viridiplantae</taxon>
        <taxon>Streptophyta</taxon>
        <taxon>Embryophyta</taxon>
        <taxon>Bryophyta</taxon>
        <taxon>Sphagnophytina</taxon>
        <taxon>Sphagnopsida</taxon>
        <taxon>Sphagnales</taxon>
        <taxon>Sphagnaceae</taxon>
        <taxon>Sphagnum</taxon>
    </lineage>
</organism>
<dbReference type="InterPro" id="IPR001005">
    <property type="entry name" value="SANT/Myb"/>
</dbReference>
<dbReference type="Proteomes" id="UP001497512">
    <property type="component" value="Chromosome 18"/>
</dbReference>
<dbReference type="Gene3D" id="1.10.10.60">
    <property type="entry name" value="Homeodomain-like"/>
    <property type="match status" value="2"/>
</dbReference>
<dbReference type="InterPro" id="IPR009057">
    <property type="entry name" value="Homeodomain-like_sf"/>
</dbReference>
<feature type="domain" description="HTH myb-type" evidence="5">
    <location>
        <begin position="9"/>
        <end position="61"/>
    </location>
</feature>